<dbReference type="InterPro" id="IPR008928">
    <property type="entry name" value="6-hairpin_glycosidase_sf"/>
</dbReference>
<dbReference type="Proteomes" id="UP001431209">
    <property type="component" value="Unassembled WGS sequence"/>
</dbReference>
<name>A0AAW2ZCF9_9EUKA</name>
<dbReference type="Gene3D" id="1.50.10.10">
    <property type="match status" value="1"/>
</dbReference>
<reference evidence="2 3" key="1">
    <citation type="submission" date="2024-03" db="EMBL/GenBank/DDBJ databases">
        <title>The Acrasis kona genome and developmental transcriptomes reveal deep origins of eukaryotic multicellular pathways.</title>
        <authorList>
            <person name="Sheikh S."/>
            <person name="Fu C.-J."/>
            <person name="Brown M.W."/>
            <person name="Baldauf S.L."/>
        </authorList>
    </citation>
    <scope>NUCLEOTIDE SEQUENCE [LARGE SCALE GENOMIC DNA]</scope>
    <source>
        <strain evidence="2 3">ATCC MYA-3509</strain>
    </source>
</reference>
<evidence type="ECO:0000259" key="1">
    <source>
        <dbReference type="Pfam" id="PF17389"/>
    </source>
</evidence>
<keyword evidence="3" id="KW-1185">Reference proteome</keyword>
<protein>
    <recommendedName>
        <fullName evidence="1">Alpha-L-rhamnosidase six-hairpin glycosidase domain-containing protein</fullName>
    </recommendedName>
</protein>
<dbReference type="Gene3D" id="2.60.420.10">
    <property type="entry name" value="Maltose phosphorylase, domain 3"/>
    <property type="match status" value="1"/>
</dbReference>
<dbReference type="InterPro" id="IPR012341">
    <property type="entry name" value="6hp_glycosidase-like_sf"/>
</dbReference>
<dbReference type="SUPFAM" id="SSF48208">
    <property type="entry name" value="Six-hairpin glycosidases"/>
    <property type="match status" value="1"/>
</dbReference>
<comment type="caution">
    <text evidence="2">The sequence shown here is derived from an EMBL/GenBank/DDBJ whole genome shotgun (WGS) entry which is preliminary data.</text>
</comment>
<proteinExistence type="predicted"/>
<dbReference type="InterPro" id="IPR035396">
    <property type="entry name" value="Bac_rhamnosid6H"/>
</dbReference>
<dbReference type="PANTHER" id="PTHR34987:SF6">
    <property type="entry name" value="ALPHA-L-RHAMNOSIDASE SIX-HAIRPIN GLYCOSIDASE DOMAIN-CONTAINING PROTEIN"/>
    <property type="match status" value="1"/>
</dbReference>
<sequence length="503" mass="56500">MSFDSIELIYTACPNMINLRNYTNHFYSSDELLNRIWYAGAYTLQTNTISKKQGRVWGPPSSGWRNNALVGTRGDSIIVDGAKRDRTIWPGDLGVSLDTVFVSTNDVDSIKNTIDTLYDFQKTSGEFPFAGPQVNFYGSDTYHMWALVGTYNCYSYTNDKNWLKGVWDRYKTGVKFVLNKFSSNGLLLVTGVADWARIGQGGENIAANSLMYKVLVGSAKLASEIGDKEYASECTSRAAKLIVAINEYLWVPERGMYRDNPKSTMFPQDGNSLAVIYEIANLTQSQSISDQLEKNWNQFGSRCVEKNNNINGFPSSIEVHAHYKAKKTERALNLIRRQWGYQLNSKLSTNSTFWEGMKENGEFDYSGSYMSHAHGWSTGPTSALTFYSLGLKIDGNDFVDWSFIPHVGDLSFVEGQITNSLGSYKANWSLQDGVFNGLVKVPKDTKGEIGIPLISKGCVIKINNETVMTGGAIVHPKLKISIDEHFVYVHDLQERMYEIKVWN</sequence>
<feature type="domain" description="Alpha-L-rhamnosidase six-hairpin glycosidase" evidence="1">
    <location>
        <begin position="76"/>
        <end position="358"/>
    </location>
</feature>
<dbReference type="PANTHER" id="PTHR34987">
    <property type="entry name" value="C, PUTATIVE (AFU_ORTHOLOGUE AFUA_3G02880)-RELATED"/>
    <property type="match status" value="1"/>
</dbReference>
<evidence type="ECO:0000313" key="3">
    <source>
        <dbReference type="Proteomes" id="UP001431209"/>
    </source>
</evidence>
<dbReference type="GO" id="GO:0005975">
    <property type="term" value="P:carbohydrate metabolic process"/>
    <property type="evidence" value="ECO:0007669"/>
    <property type="project" value="InterPro"/>
</dbReference>
<dbReference type="Pfam" id="PF17389">
    <property type="entry name" value="Bac_rhamnosid6H"/>
    <property type="match status" value="1"/>
</dbReference>
<gene>
    <name evidence="2" type="ORF">AKO1_001581</name>
</gene>
<dbReference type="EMBL" id="JAOPGA020001261">
    <property type="protein sequence ID" value="KAL0486728.1"/>
    <property type="molecule type" value="Genomic_DNA"/>
</dbReference>
<organism evidence="2 3">
    <name type="scientific">Acrasis kona</name>
    <dbReference type="NCBI Taxonomy" id="1008807"/>
    <lineage>
        <taxon>Eukaryota</taxon>
        <taxon>Discoba</taxon>
        <taxon>Heterolobosea</taxon>
        <taxon>Tetramitia</taxon>
        <taxon>Eutetramitia</taxon>
        <taxon>Acrasidae</taxon>
        <taxon>Acrasis</taxon>
    </lineage>
</organism>
<dbReference type="AlphaFoldDB" id="A0AAW2ZCF9"/>
<accession>A0AAW2ZCF9</accession>
<evidence type="ECO:0000313" key="2">
    <source>
        <dbReference type="EMBL" id="KAL0486728.1"/>
    </source>
</evidence>